<keyword evidence="1" id="KW-0732">Signal</keyword>
<name>M5RH15_9BACT</name>
<dbReference type="AlphaFoldDB" id="M5RH15"/>
<evidence type="ECO:0000313" key="3">
    <source>
        <dbReference type="Proteomes" id="UP000011991"/>
    </source>
</evidence>
<feature type="signal peptide" evidence="1">
    <location>
        <begin position="1"/>
        <end position="24"/>
    </location>
</feature>
<protein>
    <submittedName>
        <fullName evidence="2">Signal peptide protein</fullName>
    </submittedName>
</protein>
<dbReference type="RefSeq" id="WP_008700485.1">
    <property type="nucleotide sequence ID" value="NZ_ANOG01000635.1"/>
</dbReference>
<organism evidence="2 3">
    <name type="scientific">Rhodopirellula maiorica SM1</name>
    <dbReference type="NCBI Taxonomy" id="1265738"/>
    <lineage>
        <taxon>Bacteria</taxon>
        <taxon>Pseudomonadati</taxon>
        <taxon>Planctomycetota</taxon>
        <taxon>Planctomycetia</taxon>
        <taxon>Pirellulales</taxon>
        <taxon>Pirellulaceae</taxon>
        <taxon>Novipirellula</taxon>
    </lineage>
</organism>
<reference evidence="2 3" key="1">
    <citation type="journal article" date="2013" name="Mar. Genomics">
        <title>Expression of sulfatases in Rhodopirellula baltica and the diversity of sulfatases in the genus Rhodopirellula.</title>
        <authorList>
            <person name="Wegner C.E."/>
            <person name="Richter-Heitmann T."/>
            <person name="Klindworth A."/>
            <person name="Klockow C."/>
            <person name="Richter M."/>
            <person name="Achstetter T."/>
            <person name="Glockner F.O."/>
            <person name="Harder J."/>
        </authorList>
    </citation>
    <scope>NUCLEOTIDE SEQUENCE [LARGE SCALE GENOMIC DNA]</scope>
    <source>
        <strain evidence="2 3">SM1</strain>
    </source>
</reference>
<sequence>MTIAKRFCAVLLLLSISTTHCCIATEPATSVDDGKSDRFAAVQVMESLPIRVIDSKGEPVSGATITPWALRSAQGHGRWPNGEYDRTHAQPESVVTSGAGDAIIEYPFFKDLGEGVRTIGVSIFVDHRDFAFPDAIHIDVPLESDLVYEVILDKGVAVELHPTIDSEIADTSKLFAYGSDGRSWMPSDAIERTETSLRLPPIKPGGHSVLVARMEGDRITHFSEILDFDVPQRDTFAVEVPLSPVTPIQGVLSDNVPRPVIAGRINLSTLPPSGASDNRVEWDTWVPIQADGTFTVEAWPMDEKIQVIALCDGFIASSGESPAEYEGPRDSANTHVIRPQVFDPLDEGPITIEMTPLVNCLVKAVDEDAEPVAGVTVEAWPNVIWWNSGAQIYCGSLMKGERRMRYRDYDSSIDKGFPQPFRATTDRNGIATLELPEGNRSVGVISDSYELPIILGRRYKKVNLIPGDTTEVTIQLHPRGTERLGDWDKLAGVVFGCSTREGRRIRALPGVSEKMEEFAVRFRDAKSQSDPKLLADAFAVVASAFADIEDFGEAARWYQKAAEQVEAAEAANK</sequence>
<dbReference type="OrthoDB" id="233693at2"/>
<feature type="chain" id="PRO_5004070684" evidence="1">
    <location>
        <begin position="25"/>
        <end position="573"/>
    </location>
</feature>
<gene>
    <name evidence="2" type="ORF">RMSM_04441</name>
</gene>
<evidence type="ECO:0000256" key="1">
    <source>
        <dbReference type="SAM" id="SignalP"/>
    </source>
</evidence>
<keyword evidence="3" id="KW-1185">Reference proteome</keyword>
<dbReference type="PATRIC" id="fig|1265738.3.peg.4458"/>
<comment type="caution">
    <text evidence="2">The sequence shown here is derived from an EMBL/GenBank/DDBJ whole genome shotgun (WGS) entry which is preliminary data.</text>
</comment>
<dbReference type="Proteomes" id="UP000011991">
    <property type="component" value="Unassembled WGS sequence"/>
</dbReference>
<dbReference type="EMBL" id="ANOG01000635">
    <property type="protein sequence ID" value="EMI18635.1"/>
    <property type="molecule type" value="Genomic_DNA"/>
</dbReference>
<proteinExistence type="predicted"/>
<evidence type="ECO:0000313" key="2">
    <source>
        <dbReference type="EMBL" id="EMI18635.1"/>
    </source>
</evidence>
<accession>M5RH15</accession>